<accession>A0A8K0ABK1</accession>
<sequence length="72" mass="8403">MRMTGYTCCYCHHVSLTLGQALEHHGTHAPPDPEKPSSYSRCFICLGRIQYRKLRRHIRKTHPDHMRPVSAM</sequence>
<dbReference type="EMBL" id="OV696693">
    <property type="protein sequence ID" value="CAH1272522.1"/>
    <property type="molecule type" value="Genomic_DNA"/>
</dbReference>
<name>A0A8K0ABK1_BRALA</name>
<dbReference type="AlphaFoldDB" id="A0A8K0ABK1"/>
<dbReference type="Proteomes" id="UP000838412">
    <property type="component" value="Chromosome 8"/>
</dbReference>
<evidence type="ECO:0000313" key="2">
    <source>
        <dbReference type="Proteomes" id="UP000838412"/>
    </source>
</evidence>
<evidence type="ECO:0000313" key="1">
    <source>
        <dbReference type="EMBL" id="CAH1272522.1"/>
    </source>
</evidence>
<gene>
    <name evidence="1" type="primary">Hypp4870</name>
    <name evidence="1" type="ORF">BLAG_LOCUS24147</name>
</gene>
<proteinExistence type="predicted"/>
<reference evidence="1" key="1">
    <citation type="submission" date="2022-01" db="EMBL/GenBank/DDBJ databases">
        <authorList>
            <person name="Braso-Vives M."/>
        </authorList>
    </citation>
    <scope>NUCLEOTIDE SEQUENCE</scope>
</reference>
<keyword evidence="2" id="KW-1185">Reference proteome</keyword>
<protein>
    <submittedName>
        <fullName evidence="1">Hypp4870 protein</fullName>
    </submittedName>
</protein>
<organism evidence="1 2">
    <name type="scientific">Branchiostoma lanceolatum</name>
    <name type="common">Common lancelet</name>
    <name type="synonym">Amphioxus lanceolatum</name>
    <dbReference type="NCBI Taxonomy" id="7740"/>
    <lineage>
        <taxon>Eukaryota</taxon>
        <taxon>Metazoa</taxon>
        <taxon>Chordata</taxon>
        <taxon>Cephalochordata</taxon>
        <taxon>Leptocardii</taxon>
        <taxon>Amphioxiformes</taxon>
        <taxon>Branchiostomatidae</taxon>
        <taxon>Branchiostoma</taxon>
    </lineage>
</organism>